<sequence>MAIAEILRLGTDTLLLVLQHLDAESLAKFCCTCRNLKSAAETPALWRALANERWYRVHAASFPQPRVEPSGPANTKANSQPSSDNVTDWKSLFASGNGWEPPRLHHTGKLYRSGIRALQALYHEPDDISGDNPTTENSGADGWLLALGRDAGLDVWHFSPAAFSDGGGDTGGAPPGSSGPANGVGGRNNTASTTIGHYAQPPDSNPPGFAGSISDRRPPRGGGNESSNEDEGDAGQPPDRACRSNIR</sequence>
<name>A0A8J4DAV5_9CHLO</name>
<accession>A0A8J4DAV5</accession>
<evidence type="ECO:0000313" key="3">
    <source>
        <dbReference type="EMBL" id="GIL99005.1"/>
    </source>
</evidence>
<comment type="caution">
    <text evidence="3">The sequence shown here is derived from an EMBL/GenBank/DDBJ whole genome shotgun (WGS) entry which is preliminary data.</text>
</comment>
<dbReference type="PROSITE" id="PS50181">
    <property type="entry name" value="FBOX"/>
    <property type="match status" value="1"/>
</dbReference>
<evidence type="ECO:0000256" key="1">
    <source>
        <dbReference type="SAM" id="MobiDB-lite"/>
    </source>
</evidence>
<feature type="region of interest" description="Disordered" evidence="1">
    <location>
        <begin position="166"/>
        <end position="247"/>
    </location>
</feature>
<protein>
    <recommendedName>
        <fullName evidence="2">F-box domain-containing protein</fullName>
    </recommendedName>
</protein>
<feature type="non-terminal residue" evidence="3">
    <location>
        <position position="247"/>
    </location>
</feature>
<feature type="region of interest" description="Disordered" evidence="1">
    <location>
        <begin position="65"/>
        <end position="87"/>
    </location>
</feature>
<dbReference type="SUPFAM" id="SSF81383">
    <property type="entry name" value="F-box domain"/>
    <property type="match status" value="1"/>
</dbReference>
<reference evidence="3" key="1">
    <citation type="journal article" date="2021" name="Proc. Natl. Acad. Sci. U.S.A.">
        <title>Three genomes in the algal genus Volvox reveal the fate of a haploid sex-determining region after a transition to homothallism.</title>
        <authorList>
            <person name="Yamamoto K."/>
            <person name="Hamaji T."/>
            <person name="Kawai-Toyooka H."/>
            <person name="Matsuzaki R."/>
            <person name="Takahashi F."/>
            <person name="Nishimura Y."/>
            <person name="Kawachi M."/>
            <person name="Noguchi H."/>
            <person name="Minakuchi Y."/>
            <person name="Umen J.G."/>
            <person name="Toyoda A."/>
            <person name="Nozaki H."/>
        </authorList>
    </citation>
    <scope>NUCLEOTIDE SEQUENCE</scope>
    <source>
        <strain evidence="3">NIES-3785</strain>
    </source>
</reference>
<gene>
    <name evidence="3" type="ORF">Vretimale_4298</name>
</gene>
<dbReference type="InterPro" id="IPR036047">
    <property type="entry name" value="F-box-like_dom_sf"/>
</dbReference>
<feature type="compositionally biased region" description="Polar residues" evidence="1">
    <location>
        <begin position="72"/>
        <end position="87"/>
    </location>
</feature>
<dbReference type="AlphaFoldDB" id="A0A8J4DAV5"/>
<proteinExistence type="predicted"/>
<dbReference type="GO" id="GO:0031146">
    <property type="term" value="P:SCF-dependent proteasomal ubiquitin-dependent protein catabolic process"/>
    <property type="evidence" value="ECO:0007669"/>
    <property type="project" value="TreeGrafter"/>
</dbReference>
<dbReference type="Pfam" id="PF00646">
    <property type="entry name" value="F-box"/>
    <property type="match status" value="1"/>
</dbReference>
<evidence type="ECO:0000259" key="2">
    <source>
        <dbReference type="PROSITE" id="PS50181"/>
    </source>
</evidence>
<dbReference type="Proteomes" id="UP000722791">
    <property type="component" value="Unassembled WGS sequence"/>
</dbReference>
<dbReference type="EMBL" id="BNCQ01000006">
    <property type="protein sequence ID" value="GIL99005.1"/>
    <property type="molecule type" value="Genomic_DNA"/>
</dbReference>
<dbReference type="GO" id="GO:0019005">
    <property type="term" value="C:SCF ubiquitin ligase complex"/>
    <property type="evidence" value="ECO:0007669"/>
    <property type="project" value="TreeGrafter"/>
</dbReference>
<dbReference type="Gene3D" id="1.20.1280.50">
    <property type="match status" value="1"/>
</dbReference>
<evidence type="ECO:0000313" key="4">
    <source>
        <dbReference type="Proteomes" id="UP000722791"/>
    </source>
</evidence>
<dbReference type="PANTHER" id="PTHR12874">
    <property type="entry name" value="F-BOX ONLY PROTEIN 48-RELATED"/>
    <property type="match status" value="1"/>
</dbReference>
<feature type="domain" description="F-box" evidence="2">
    <location>
        <begin position="3"/>
        <end position="49"/>
    </location>
</feature>
<organism evidence="3 4">
    <name type="scientific">Volvox reticuliferus</name>
    <dbReference type="NCBI Taxonomy" id="1737510"/>
    <lineage>
        <taxon>Eukaryota</taxon>
        <taxon>Viridiplantae</taxon>
        <taxon>Chlorophyta</taxon>
        <taxon>core chlorophytes</taxon>
        <taxon>Chlorophyceae</taxon>
        <taxon>CS clade</taxon>
        <taxon>Chlamydomonadales</taxon>
        <taxon>Volvocaceae</taxon>
        <taxon>Volvox</taxon>
    </lineage>
</organism>
<dbReference type="GO" id="GO:0005737">
    <property type="term" value="C:cytoplasm"/>
    <property type="evidence" value="ECO:0007669"/>
    <property type="project" value="TreeGrafter"/>
</dbReference>
<dbReference type="InterPro" id="IPR001810">
    <property type="entry name" value="F-box_dom"/>
</dbReference>
<dbReference type="PANTHER" id="PTHR12874:SF9">
    <property type="entry name" value="F-BOX ONLY PROTEIN 48"/>
    <property type="match status" value="1"/>
</dbReference>